<dbReference type="GO" id="GO:0008080">
    <property type="term" value="F:N-acetyltransferase activity"/>
    <property type="evidence" value="ECO:0007669"/>
    <property type="project" value="InterPro"/>
</dbReference>
<dbReference type="SUPFAM" id="SSF55729">
    <property type="entry name" value="Acyl-CoA N-acyltransferases (Nat)"/>
    <property type="match status" value="1"/>
</dbReference>
<evidence type="ECO:0000313" key="1">
    <source>
        <dbReference type="EMBL" id="QIJ71903.1"/>
    </source>
</evidence>
<dbReference type="Gene3D" id="3.40.630.30">
    <property type="match status" value="1"/>
</dbReference>
<organism evidence="1 2">
    <name type="scientific">Thermosulfuriphilus ammonigenes</name>
    <dbReference type="NCBI Taxonomy" id="1936021"/>
    <lineage>
        <taxon>Bacteria</taxon>
        <taxon>Pseudomonadati</taxon>
        <taxon>Thermodesulfobacteriota</taxon>
        <taxon>Thermodesulfobacteria</taxon>
        <taxon>Thermodesulfobacteriales</taxon>
        <taxon>Thermodesulfobacteriaceae</taxon>
        <taxon>Thermosulfuriphilus</taxon>
    </lineage>
</organism>
<dbReference type="InterPro" id="IPR000182">
    <property type="entry name" value="GNAT_dom"/>
</dbReference>
<dbReference type="Proteomes" id="UP000502179">
    <property type="component" value="Chromosome"/>
</dbReference>
<dbReference type="GO" id="GO:0005737">
    <property type="term" value="C:cytoplasm"/>
    <property type="evidence" value="ECO:0007669"/>
    <property type="project" value="TreeGrafter"/>
</dbReference>
<dbReference type="PROSITE" id="PS51186">
    <property type="entry name" value="GNAT"/>
    <property type="match status" value="1"/>
</dbReference>
<dbReference type="Pfam" id="PF00583">
    <property type="entry name" value="Acetyltransf_1"/>
    <property type="match status" value="1"/>
</dbReference>
<gene>
    <name evidence="1" type="ORF">G4V39_06330</name>
</gene>
<dbReference type="PANTHER" id="PTHR43626">
    <property type="entry name" value="ACYL-COA N-ACYLTRANSFERASE"/>
    <property type="match status" value="1"/>
</dbReference>
<keyword evidence="1" id="KW-0808">Transferase</keyword>
<reference evidence="1 2" key="1">
    <citation type="submission" date="2020-02" db="EMBL/GenBank/DDBJ databases">
        <title>Genome analysis of Thermosulfuriphilus ammonigenes ST65T, an anaerobic thermophilic chemolithoautotrophic bacterium isolated from a deep-sea hydrothermal vent.</title>
        <authorList>
            <person name="Slobodkina G."/>
            <person name="Allioux M."/>
            <person name="Merkel A."/>
            <person name="Alain K."/>
            <person name="Jebbar M."/>
            <person name="Slobodkin A."/>
        </authorList>
    </citation>
    <scope>NUCLEOTIDE SEQUENCE [LARGE SCALE GENOMIC DNA]</scope>
    <source>
        <strain evidence="1 2">ST65</strain>
    </source>
</reference>
<sequence>MIRKAKISDIRDIHRLITHFSRHGSVLQRPLSELYEYVRDFFVFIPEGETIIAGTCALHVTWEDLAEIRSLTVAEEYQGLGVGEDLIEHCLAEARELGLRRVFVLTNVPDYFQRLGFFLIDKGTLPHKVWADCVKCLKFPDCDEVAMIKEIK</sequence>
<accession>A0A6G7PWW4</accession>
<proteinExistence type="predicted"/>
<dbReference type="InterPro" id="IPR016181">
    <property type="entry name" value="Acyl_CoA_acyltransferase"/>
</dbReference>
<dbReference type="RefSeq" id="WP_166032121.1">
    <property type="nucleotide sequence ID" value="NZ_CP048877.1"/>
</dbReference>
<dbReference type="PANTHER" id="PTHR43626:SF4">
    <property type="entry name" value="GCN5-RELATED N-ACETYLTRANSFERASE 2, CHLOROPLASTIC"/>
    <property type="match status" value="1"/>
</dbReference>
<dbReference type="AlphaFoldDB" id="A0A6G7PWW4"/>
<dbReference type="EMBL" id="CP048877">
    <property type="protein sequence ID" value="QIJ71903.1"/>
    <property type="molecule type" value="Genomic_DNA"/>
</dbReference>
<protein>
    <submittedName>
        <fullName evidence="1">N-acetyltransferase</fullName>
    </submittedName>
</protein>
<evidence type="ECO:0000313" key="2">
    <source>
        <dbReference type="Proteomes" id="UP000502179"/>
    </source>
</evidence>
<dbReference type="InterPro" id="IPR045039">
    <property type="entry name" value="NSI-like"/>
</dbReference>
<dbReference type="CDD" id="cd04301">
    <property type="entry name" value="NAT_SF"/>
    <property type="match status" value="1"/>
</dbReference>
<keyword evidence="2" id="KW-1185">Reference proteome</keyword>
<name>A0A6G7PWW4_9BACT</name>
<dbReference type="NCBIfam" id="NF005840">
    <property type="entry name" value="PRK07757.1"/>
    <property type="match status" value="1"/>
</dbReference>
<dbReference type="KEGG" id="tav:G4V39_06330"/>